<comment type="caution">
    <text evidence="1">The sequence shown here is derived from an EMBL/GenBank/DDBJ whole genome shotgun (WGS) entry which is preliminary data.</text>
</comment>
<gene>
    <name evidence="1" type="ORF">LCGC14_2075470</name>
</gene>
<organism evidence="1">
    <name type="scientific">marine sediment metagenome</name>
    <dbReference type="NCBI Taxonomy" id="412755"/>
    <lineage>
        <taxon>unclassified sequences</taxon>
        <taxon>metagenomes</taxon>
        <taxon>ecological metagenomes</taxon>
    </lineage>
</organism>
<dbReference type="AlphaFoldDB" id="A0A0F9GVH1"/>
<evidence type="ECO:0000313" key="1">
    <source>
        <dbReference type="EMBL" id="KKL73380.1"/>
    </source>
</evidence>
<proteinExistence type="predicted"/>
<name>A0A0F9GVH1_9ZZZZ</name>
<protein>
    <submittedName>
        <fullName evidence="1">Uncharacterized protein</fullName>
    </submittedName>
</protein>
<accession>A0A0F9GVH1</accession>
<reference evidence="1" key="1">
    <citation type="journal article" date="2015" name="Nature">
        <title>Complex archaea that bridge the gap between prokaryotes and eukaryotes.</title>
        <authorList>
            <person name="Spang A."/>
            <person name="Saw J.H."/>
            <person name="Jorgensen S.L."/>
            <person name="Zaremba-Niedzwiedzka K."/>
            <person name="Martijn J."/>
            <person name="Lind A.E."/>
            <person name="van Eijk R."/>
            <person name="Schleper C."/>
            <person name="Guy L."/>
            <person name="Ettema T.J."/>
        </authorList>
    </citation>
    <scope>NUCLEOTIDE SEQUENCE</scope>
</reference>
<sequence>MVFGRNFFMSFMSFMSAASEPISSGMIKNLSYRGDWVMLKIVDENDLNHCEPCPTDLAAFGKGACWISKNNNAQLSMMLSAQAQQKDIHSRVIDLTSNCKIYQMTIVD</sequence>
<dbReference type="EMBL" id="LAZR01024977">
    <property type="protein sequence ID" value="KKL73380.1"/>
    <property type="molecule type" value="Genomic_DNA"/>
</dbReference>